<proteinExistence type="predicted"/>
<evidence type="ECO:0000313" key="5">
    <source>
        <dbReference type="Proteomes" id="UP000008068"/>
    </source>
</evidence>
<feature type="compositionally biased region" description="Basic and acidic residues" evidence="1">
    <location>
        <begin position="920"/>
        <end position="935"/>
    </location>
</feature>
<evidence type="ECO:0000256" key="3">
    <source>
        <dbReference type="SAM" id="SignalP"/>
    </source>
</evidence>
<dbReference type="EMBL" id="GL379797">
    <property type="protein sequence ID" value="EGT32385.1"/>
    <property type="molecule type" value="Genomic_DNA"/>
</dbReference>
<keyword evidence="3" id="KW-0732">Signal</keyword>
<dbReference type="AlphaFoldDB" id="G0MJF1"/>
<feature type="transmembrane region" description="Helical" evidence="2">
    <location>
        <begin position="772"/>
        <end position="796"/>
    </location>
</feature>
<reference evidence="5" key="1">
    <citation type="submission" date="2011-07" db="EMBL/GenBank/DDBJ databases">
        <authorList>
            <consortium name="Caenorhabditis brenneri Sequencing and Analysis Consortium"/>
            <person name="Wilson R.K."/>
        </authorList>
    </citation>
    <scope>NUCLEOTIDE SEQUENCE [LARGE SCALE GENOMIC DNA]</scope>
    <source>
        <strain evidence="5">PB2801</strain>
    </source>
</reference>
<feature type="compositionally biased region" description="Basic and acidic residues" evidence="1">
    <location>
        <begin position="836"/>
        <end position="848"/>
    </location>
</feature>
<feature type="compositionally biased region" description="Basic residues" evidence="1">
    <location>
        <begin position="820"/>
        <end position="835"/>
    </location>
</feature>
<accession>G0MJF1</accession>
<keyword evidence="2" id="KW-0472">Membrane</keyword>
<dbReference type="HOGENOM" id="CLU_317666_0_0_1"/>
<keyword evidence="2" id="KW-1133">Transmembrane helix</keyword>
<evidence type="ECO:0000256" key="1">
    <source>
        <dbReference type="SAM" id="MobiDB-lite"/>
    </source>
</evidence>
<dbReference type="PANTHER" id="PTHR22956:SF15">
    <property type="entry name" value="DOMAIN OF UNKNOWN FUNCTION WSN DOMAIN-CONTAINING PROTEIN"/>
    <property type="match status" value="1"/>
</dbReference>
<organism evidence="5">
    <name type="scientific">Caenorhabditis brenneri</name>
    <name type="common">Nematode worm</name>
    <dbReference type="NCBI Taxonomy" id="135651"/>
    <lineage>
        <taxon>Eukaryota</taxon>
        <taxon>Metazoa</taxon>
        <taxon>Ecdysozoa</taxon>
        <taxon>Nematoda</taxon>
        <taxon>Chromadorea</taxon>
        <taxon>Rhabditida</taxon>
        <taxon>Rhabditina</taxon>
        <taxon>Rhabditomorpha</taxon>
        <taxon>Rhabditoidea</taxon>
        <taxon>Rhabditidae</taxon>
        <taxon>Peloderinae</taxon>
        <taxon>Caenorhabditis</taxon>
    </lineage>
</organism>
<feature type="region of interest" description="Disordered" evidence="1">
    <location>
        <begin position="810"/>
        <end position="935"/>
    </location>
</feature>
<dbReference type="InterPro" id="IPR053345">
    <property type="entry name" value="Ankyrin_repeat-containing"/>
</dbReference>
<dbReference type="PANTHER" id="PTHR22956">
    <property type="entry name" value="ANKYRIN REPEAT-CONTAINING PROTEIN F37A4.4-RELATED-RELATED"/>
    <property type="match status" value="1"/>
</dbReference>
<sequence>MWFSHGLSIWLLSLWLRTCVCKAVDPLSDVILPLARVVNAISIQKQMCGDGNQAIPLVAEFLNIDKDDFNKFYRLKLGDKKLQLPEAISFVKNIPSMDAKNLDKTINGLRALTKAKEEEGRLNAESFKDPTELLKSSSTIGPTIRQNRDIDKSKFEFIENVLKEMEKQEAKDVDQATLNSRLFDFKDKVEYGALAIGRIAQYKEVYKDFYAFSDLSVQTGPFINLSNSIATVTENYADIAEFDSAVPILTQQSSNLRSSKSSFESFSAQLNIVAETLTLASKLLTSSSKKQQSVGFPRGLQDLKKLTSDFQNQFFLEQIVKEGNMSRIMSFLDKIIKTKNLELTINQLSTLQFNSQILEDYRNYQALFANVVVLAQEAAQNQDIEKALQDLSPCIKLLKSDDSVPDFSKLKKILEHVVAIDKKLSEFDQVMGKINANKGFESFKTEFTALNGLIGELQRGADYDSQKAMWDQIRKLSFLKTHQVIFDIIKELDLNPFDLHGKNLPVDILSLTLKSAQRTNLFDALKCLPSSSPDISKLIDSEKKVGELKSQISKLEAVSSVLANILKFDSLAMKSAVNLKSTNPSISSLCDKISEDFVKKAKIFVKAAGLLNDADMILKTEKSILEVAAPDDPVRQTAESVPGADFYNDDYRGSMVGLVSSVKKFFKTIGSLPLKTLEDVAKYLENLSVLKEKSVKGTGKLKDPISKNLAESTNAEVKNVAQYFKNVGELNMDFASFESVSNFQTFLDSFFEPLLTTQSETMDKAESAMNPILFWFLVVSGSILGVAALIFVVVFIRKCVIARRKKNIDSNSSDIESGQVRRRGRRGRRERKGKKGEKGEKGRSEGRRGERKNKVKSDPRKQKKVVPPTPTPPTPSTNGSELNTPRQSRMSESNVNQISSVPLKTPTLEVEVVDETNGNEENKRTPAQEEVHKQAKKCQEQLGKLREISVE</sequence>
<keyword evidence="5" id="KW-1185">Reference proteome</keyword>
<evidence type="ECO:0000313" key="4">
    <source>
        <dbReference type="EMBL" id="EGT32385.1"/>
    </source>
</evidence>
<keyword evidence="2" id="KW-0812">Transmembrane</keyword>
<dbReference type="Proteomes" id="UP000008068">
    <property type="component" value="Unassembled WGS sequence"/>
</dbReference>
<protein>
    <submittedName>
        <fullName evidence="4">Uncharacterized protein</fullName>
    </submittedName>
</protein>
<name>G0MJF1_CAEBE</name>
<gene>
    <name evidence="4" type="ORF">CAEBREN_03463</name>
</gene>
<dbReference type="InParanoid" id="G0MJF1"/>
<feature type="compositionally biased region" description="Polar residues" evidence="1">
    <location>
        <begin position="876"/>
        <end position="902"/>
    </location>
</feature>
<feature type="signal peptide" evidence="3">
    <location>
        <begin position="1"/>
        <end position="23"/>
    </location>
</feature>
<feature type="chain" id="PRO_5003404209" evidence="3">
    <location>
        <begin position="24"/>
        <end position="951"/>
    </location>
</feature>
<evidence type="ECO:0000256" key="2">
    <source>
        <dbReference type="SAM" id="Phobius"/>
    </source>
</evidence>